<keyword evidence="6 7" id="KW-0472">Membrane</keyword>
<gene>
    <name evidence="9" type="ORF">EI42_01916</name>
</gene>
<sequence>MLTGQILLQLIVILIVVQLFRVVCLRLGQQAVVGEILAGLALGPSLLGVLFPEMKMSLFPREALPTLQTLGELGLMLYMFTLGTRLEVHVMLNQRRAALAASFFGIVLPFGTGILAGFFLYPAYAGSKATLPSFLLLIGTALAITAFPVLARLLTDKKLVATRIGTLALTCAAVDDVIAWCLLALVVSVARAHGVVSSLSLAALAIIFFLVMLFLVRPLFTFLSHRLSVSAMKIGSVLLMVIAATITNAIGLHPLFGAFIAGLVLPRRPWLREQEEHIDQINTILFLPLFFIFSGLQTQLGLVFTPVSLLLLLLLLFIACLGKIVGGVLGAKVVGRNSWRESLTLGVLMNTRGLVELVVLNIGLDLGILSPTLFSILVVVALVTTMMASPLLNLLLNRRSASGDEDPVSASVEVASGSHNGAVS</sequence>
<dbReference type="AlphaFoldDB" id="A0A326U870"/>
<keyword evidence="5" id="KW-0406">Ion transport</keyword>
<feature type="transmembrane region" description="Helical" evidence="7">
    <location>
        <begin position="374"/>
        <end position="396"/>
    </location>
</feature>
<dbReference type="GO" id="GO:0016020">
    <property type="term" value="C:membrane"/>
    <property type="evidence" value="ECO:0007669"/>
    <property type="project" value="UniProtKB-SubCell"/>
</dbReference>
<evidence type="ECO:0000256" key="3">
    <source>
        <dbReference type="ARBA" id="ARBA00022692"/>
    </source>
</evidence>
<comment type="subcellular location">
    <subcellularLocation>
        <location evidence="1">Membrane</location>
        <topology evidence="1">Multi-pass membrane protein</topology>
    </subcellularLocation>
</comment>
<evidence type="ECO:0000256" key="2">
    <source>
        <dbReference type="ARBA" id="ARBA00022448"/>
    </source>
</evidence>
<dbReference type="OrthoDB" id="9793589at2"/>
<dbReference type="GO" id="GO:1902600">
    <property type="term" value="P:proton transmembrane transport"/>
    <property type="evidence" value="ECO:0007669"/>
    <property type="project" value="InterPro"/>
</dbReference>
<dbReference type="InterPro" id="IPR006153">
    <property type="entry name" value="Cation/H_exchanger_TM"/>
</dbReference>
<feature type="transmembrane region" description="Helical" evidence="7">
    <location>
        <begin position="166"/>
        <end position="189"/>
    </location>
</feature>
<proteinExistence type="predicted"/>
<keyword evidence="3 7" id="KW-0812">Transmembrane</keyword>
<keyword evidence="2" id="KW-0813">Transport</keyword>
<dbReference type="RefSeq" id="WP_111321222.1">
    <property type="nucleotide sequence ID" value="NZ_BIFX01000001.1"/>
</dbReference>
<evidence type="ECO:0000256" key="5">
    <source>
        <dbReference type="ARBA" id="ARBA00023065"/>
    </source>
</evidence>
<evidence type="ECO:0000313" key="10">
    <source>
        <dbReference type="Proteomes" id="UP000248806"/>
    </source>
</evidence>
<dbReference type="Pfam" id="PF00999">
    <property type="entry name" value="Na_H_Exchanger"/>
    <property type="match status" value="1"/>
</dbReference>
<evidence type="ECO:0000259" key="8">
    <source>
        <dbReference type="Pfam" id="PF00999"/>
    </source>
</evidence>
<organism evidence="9 10">
    <name type="scientific">Thermosporothrix hazakensis</name>
    <dbReference type="NCBI Taxonomy" id="644383"/>
    <lineage>
        <taxon>Bacteria</taxon>
        <taxon>Bacillati</taxon>
        <taxon>Chloroflexota</taxon>
        <taxon>Ktedonobacteria</taxon>
        <taxon>Ktedonobacterales</taxon>
        <taxon>Thermosporotrichaceae</taxon>
        <taxon>Thermosporothrix</taxon>
    </lineage>
</organism>
<evidence type="ECO:0000313" key="9">
    <source>
        <dbReference type="EMBL" id="PZW31891.1"/>
    </source>
</evidence>
<keyword evidence="10" id="KW-1185">Reference proteome</keyword>
<feature type="transmembrane region" description="Helical" evidence="7">
    <location>
        <begin position="343"/>
        <end position="362"/>
    </location>
</feature>
<dbReference type="GO" id="GO:0015297">
    <property type="term" value="F:antiporter activity"/>
    <property type="evidence" value="ECO:0007669"/>
    <property type="project" value="InterPro"/>
</dbReference>
<feature type="transmembrane region" description="Helical" evidence="7">
    <location>
        <begin position="310"/>
        <end position="331"/>
    </location>
</feature>
<reference evidence="9 10" key="1">
    <citation type="submission" date="2018-06" db="EMBL/GenBank/DDBJ databases">
        <title>Genomic Encyclopedia of Archaeal and Bacterial Type Strains, Phase II (KMG-II): from individual species to whole genera.</title>
        <authorList>
            <person name="Goeker M."/>
        </authorList>
    </citation>
    <scope>NUCLEOTIDE SEQUENCE [LARGE SCALE GENOMIC DNA]</scope>
    <source>
        <strain evidence="9 10">ATCC BAA-1881</strain>
    </source>
</reference>
<evidence type="ECO:0000256" key="6">
    <source>
        <dbReference type="ARBA" id="ARBA00023136"/>
    </source>
</evidence>
<feature type="transmembrane region" description="Helical" evidence="7">
    <location>
        <begin position="283"/>
        <end position="304"/>
    </location>
</feature>
<feature type="transmembrane region" description="Helical" evidence="7">
    <location>
        <begin position="98"/>
        <end position="121"/>
    </location>
</feature>
<accession>A0A326U870</accession>
<protein>
    <submittedName>
        <fullName evidence="9">Kef-type K+ transport system membrane component KefB</fullName>
    </submittedName>
</protein>
<evidence type="ECO:0000256" key="4">
    <source>
        <dbReference type="ARBA" id="ARBA00022989"/>
    </source>
</evidence>
<evidence type="ECO:0000256" key="7">
    <source>
        <dbReference type="SAM" id="Phobius"/>
    </source>
</evidence>
<dbReference type="InterPro" id="IPR038770">
    <property type="entry name" value="Na+/solute_symporter_sf"/>
</dbReference>
<name>A0A326U870_THEHA</name>
<comment type="caution">
    <text evidence="9">The sequence shown here is derived from an EMBL/GenBank/DDBJ whole genome shotgun (WGS) entry which is preliminary data.</text>
</comment>
<dbReference type="Proteomes" id="UP000248806">
    <property type="component" value="Unassembled WGS sequence"/>
</dbReference>
<feature type="transmembrane region" description="Helical" evidence="7">
    <location>
        <begin position="195"/>
        <end position="215"/>
    </location>
</feature>
<feature type="transmembrane region" description="Helical" evidence="7">
    <location>
        <begin position="133"/>
        <end position="154"/>
    </location>
</feature>
<dbReference type="PANTHER" id="PTHR32468:SF0">
    <property type="entry name" value="K(+)_H(+) ANTIPORTER 1"/>
    <property type="match status" value="1"/>
</dbReference>
<feature type="transmembrane region" description="Helical" evidence="7">
    <location>
        <begin position="6"/>
        <end position="24"/>
    </location>
</feature>
<feature type="transmembrane region" description="Helical" evidence="7">
    <location>
        <begin position="31"/>
        <end position="51"/>
    </location>
</feature>
<dbReference type="InterPro" id="IPR050794">
    <property type="entry name" value="CPA2_transporter"/>
</dbReference>
<dbReference type="EMBL" id="QKUF01000005">
    <property type="protein sequence ID" value="PZW31891.1"/>
    <property type="molecule type" value="Genomic_DNA"/>
</dbReference>
<dbReference type="Gene3D" id="1.20.1530.20">
    <property type="match status" value="1"/>
</dbReference>
<dbReference type="PANTHER" id="PTHR32468">
    <property type="entry name" value="CATION/H + ANTIPORTER"/>
    <property type="match status" value="1"/>
</dbReference>
<keyword evidence="4 7" id="KW-1133">Transmembrane helix</keyword>
<feature type="domain" description="Cation/H+ exchanger transmembrane" evidence="8">
    <location>
        <begin position="13"/>
        <end position="394"/>
    </location>
</feature>
<evidence type="ECO:0000256" key="1">
    <source>
        <dbReference type="ARBA" id="ARBA00004141"/>
    </source>
</evidence>